<dbReference type="Gene3D" id="2.60.120.1130">
    <property type="match status" value="1"/>
</dbReference>
<protein>
    <submittedName>
        <fullName evidence="2">DUF3857 domain-containing protein</fullName>
    </submittedName>
</protein>
<keyword evidence="3" id="KW-1185">Reference proteome</keyword>
<dbReference type="RefSeq" id="WP_191164647.1">
    <property type="nucleotide sequence ID" value="NZ_JACWMX010000007.1"/>
</dbReference>
<dbReference type="EMBL" id="JACWMX010000007">
    <property type="protein sequence ID" value="MBD1394747.1"/>
    <property type="molecule type" value="Genomic_DNA"/>
</dbReference>
<feature type="domain" description="DUF3857" evidence="1">
    <location>
        <begin position="57"/>
        <end position="217"/>
    </location>
</feature>
<evidence type="ECO:0000259" key="1">
    <source>
        <dbReference type="Pfam" id="PF12969"/>
    </source>
</evidence>
<comment type="caution">
    <text evidence="2">The sequence shown here is derived from an EMBL/GenBank/DDBJ whole genome shotgun (WGS) entry which is preliminary data.</text>
</comment>
<evidence type="ECO:0000313" key="2">
    <source>
        <dbReference type="EMBL" id="MBD1394747.1"/>
    </source>
</evidence>
<dbReference type="Gene3D" id="3.10.620.30">
    <property type="match status" value="1"/>
</dbReference>
<dbReference type="Gene3D" id="2.60.40.3140">
    <property type="match status" value="1"/>
</dbReference>
<dbReference type="AlphaFoldDB" id="A0A926NUB8"/>
<sequence>MRIIYTLFFLLLLNTIVLAQADYKADRISKDLLPYASAVIRNKDVTIEVKDLDNTIYHIKTAITVLNKNGDDIAHIVVWHNKSNTIRSIKGSIYNEFGQPIGKFTERDFADVNAANDNLTLFQDSRVKHYSPSTGSYPYTIEYEYEMRSKQSLNFNDWEPNETVGLAVEKSSFTFICKPDFKIRHKEINMPTSVSMGTNKDGFKTYYWQVANLKAIKDEPYSPNADKYLSIVKIAPENFKYEGISGSFTNWQELGKWNYDKLLANRQALPTTTIQQVNKLIAGITDNKLKAKKIYEYMQNKTRYISVQVGIGGYQPFLAADVDNLNYGDCKGLVNYTQALLKAADIDSWYCVVKSGSRKVSMMADFASMNQGDHVILCLPLKNDTTFLECTSQKMPFGFLSDFTDDRTVLACTPTGGKLMRTPKYTAKVNTQARKAGFTIDNKGELTGNVTTVFKGTQFDNHEALVDEPLKEQVKILQKRYNAISNLDIEKCSYVQDKQQLPVATENIKLNARDFATTENGKLYFSINPLNRSIRPLRDVRSRTTPLYINSGYTDEDEITFTIPPGYKSDRTPLDVAIEKPFGTFKASMVLNGDQLVFKRTLQIIEGNYSKEAYHELVDFYQAIVEADNYNVALVKN</sequence>
<organism evidence="2 3">
    <name type="scientific">Mucilaginibacter glaciei</name>
    <dbReference type="NCBI Taxonomy" id="2772109"/>
    <lineage>
        <taxon>Bacteria</taxon>
        <taxon>Pseudomonadati</taxon>
        <taxon>Bacteroidota</taxon>
        <taxon>Sphingobacteriia</taxon>
        <taxon>Sphingobacteriales</taxon>
        <taxon>Sphingobacteriaceae</taxon>
        <taxon>Mucilaginibacter</taxon>
    </lineage>
</organism>
<gene>
    <name evidence="2" type="ORF">IDJ76_16690</name>
</gene>
<evidence type="ECO:0000313" key="3">
    <source>
        <dbReference type="Proteomes" id="UP000619078"/>
    </source>
</evidence>
<proteinExistence type="predicted"/>
<accession>A0A926NUB8</accession>
<dbReference type="Pfam" id="PF12969">
    <property type="entry name" value="DUF3857"/>
    <property type="match status" value="1"/>
</dbReference>
<reference evidence="2" key="1">
    <citation type="submission" date="2020-09" db="EMBL/GenBank/DDBJ databases">
        <title>Novel species of Mucilaginibacter isolated from a glacier on the Tibetan Plateau.</title>
        <authorList>
            <person name="Liu Q."/>
            <person name="Xin Y.-H."/>
        </authorList>
    </citation>
    <scope>NUCLEOTIDE SEQUENCE</scope>
    <source>
        <strain evidence="2">ZB1P21</strain>
    </source>
</reference>
<name>A0A926NUB8_9SPHI</name>
<dbReference type="InterPro" id="IPR024618">
    <property type="entry name" value="DUF3857"/>
</dbReference>
<dbReference type="Proteomes" id="UP000619078">
    <property type="component" value="Unassembled WGS sequence"/>
</dbReference>